<dbReference type="PROSITE" id="PS00687">
    <property type="entry name" value="ALDEHYDE_DEHYDR_GLU"/>
    <property type="match status" value="1"/>
</dbReference>
<evidence type="ECO:0000256" key="1">
    <source>
        <dbReference type="ARBA" id="ARBA00009986"/>
    </source>
</evidence>
<dbReference type="InterPro" id="IPR015590">
    <property type="entry name" value="Aldehyde_DH_dom"/>
</dbReference>
<evidence type="ECO:0000313" key="8">
    <source>
        <dbReference type="Proteomes" id="UP000292702"/>
    </source>
</evidence>
<evidence type="ECO:0000256" key="3">
    <source>
        <dbReference type="ARBA" id="ARBA00023027"/>
    </source>
</evidence>
<organism evidence="7 8">
    <name type="scientific">Steccherinum ochraceum</name>
    <dbReference type="NCBI Taxonomy" id="92696"/>
    <lineage>
        <taxon>Eukaryota</taxon>
        <taxon>Fungi</taxon>
        <taxon>Dikarya</taxon>
        <taxon>Basidiomycota</taxon>
        <taxon>Agaricomycotina</taxon>
        <taxon>Agaricomycetes</taxon>
        <taxon>Polyporales</taxon>
        <taxon>Steccherinaceae</taxon>
        <taxon>Steccherinum</taxon>
    </lineage>
</organism>
<dbReference type="EMBL" id="RWJN01000413">
    <property type="protein sequence ID" value="TCD61980.1"/>
    <property type="molecule type" value="Genomic_DNA"/>
</dbReference>
<dbReference type="PANTHER" id="PTHR42986">
    <property type="entry name" value="BENZALDEHYDE DEHYDROGENASE YFMT"/>
    <property type="match status" value="1"/>
</dbReference>
<dbReference type="InterPro" id="IPR016161">
    <property type="entry name" value="Ald_DH/histidinol_DH"/>
</dbReference>
<evidence type="ECO:0000256" key="5">
    <source>
        <dbReference type="RuleBase" id="RU003345"/>
    </source>
</evidence>
<name>A0A4R0R3Z5_9APHY</name>
<sequence>MTAMAPVTPLWINGEQCHLEEGSYEVRNPLTGDIVGHASAANRQHCMQAIDAAGRAFRSWEDTHPRDRAEVLVKASGILGTTTYLDRVKEIIPAETGISEMEITMQTVATVRYLKDVASMLADLKGDSFPSVLPGGLVMSQRRALGVVLVVAPWNAPIMMTVRAMAVALLCGNTVVVKASDLSPRSQEIVVECFHEAGIPKGVLNFLSISPSDAPGLIAEMIAHPLIRKISFVGSEKVGRIIASEAGKHLKTCVLELGGKAPAVILDDADIKKAARAVASSAMITSGQNCMATARAIVQQGVAEEFISELQKHFANTRAGDVAGSPRAHLATLINENAAENAIQIVKEAQNSGARVLVGDMQRVNGVLQPHLVIGAKPGMRIWGAECFAPVLAVAVVARVEDAIELANTSDYSLVASLWTDNINRAVEVSHRIRAGYVEVNGPTMHTEPFWSNGGYGGSSGFGHFHVEDFMTTHVTVFHSGGPKYYPVVG</sequence>
<dbReference type="InterPro" id="IPR016163">
    <property type="entry name" value="Ald_DH_C"/>
</dbReference>
<accession>A0A4R0R3Z5</accession>
<dbReference type="STRING" id="92696.A0A4R0R3Z5"/>
<keyword evidence="8" id="KW-1185">Reference proteome</keyword>
<feature type="domain" description="Aldehyde dehydrogenase" evidence="6">
    <location>
        <begin position="22"/>
        <end position="473"/>
    </location>
</feature>
<dbReference type="Pfam" id="PF00171">
    <property type="entry name" value="Aldedh"/>
    <property type="match status" value="1"/>
</dbReference>
<dbReference type="GO" id="GO:0016620">
    <property type="term" value="F:oxidoreductase activity, acting on the aldehyde or oxo group of donors, NAD or NADP as acceptor"/>
    <property type="evidence" value="ECO:0007669"/>
    <property type="project" value="InterPro"/>
</dbReference>
<gene>
    <name evidence="7" type="ORF">EIP91_007644</name>
</gene>
<keyword evidence="2 5" id="KW-0560">Oxidoreductase</keyword>
<dbReference type="InterPro" id="IPR016162">
    <property type="entry name" value="Ald_DH_N"/>
</dbReference>
<evidence type="ECO:0000313" key="7">
    <source>
        <dbReference type="EMBL" id="TCD61980.1"/>
    </source>
</evidence>
<reference evidence="7 8" key="1">
    <citation type="submission" date="2018-11" db="EMBL/GenBank/DDBJ databases">
        <title>Genome assembly of Steccherinum ochraceum LE-BIN_3174, the white-rot fungus of the Steccherinaceae family (The Residual Polyporoid clade, Polyporales, Basidiomycota).</title>
        <authorList>
            <person name="Fedorova T.V."/>
            <person name="Glazunova O.A."/>
            <person name="Landesman E.O."/>
            <person name="Moiseenko K.V."/>
            <person name="Psurtseva N.V."/>
            <person name="Savinova O.S."/>
            <person name="Shakhova N.V."/>
            <person name="Tyazhelova T.V."/>
            <person name="Vasina D.V."/>
        </authorList>
    </citation>
    <scope>NUCLEOTIDE SEQUENCE [LARGE SCALE GENOMIC DNA]</scope>
    <source>
        <strain evidence="7 8">LE-BIN_3174</strain>
    </source>
</reference>
<dbReference type="Proteomes" id="UP000292702">
    <property type="component" value="Unassembled WGS sequence"/>
</dbReference>
<dbReference type="OrthoDB" id="310895at2759"/>
<feature type="active site" evidence="4">
    <location>
        <position position="256"/>
    </location>
</feature>
<comment type="similarity">
    <text evidence="1 5">Belongs to the aldehyde dehydrogenase family.</text>
</comment>
<dbReference type="Gene3D" id="3.40.605.10">
    <property type="entry name" value="Aldehyde Dehydrogenase, Chain A, domain 1"/>
    <property type="match status" value="1"/>
</dbReference>
<dbReference type="PANTHER" id="PTHR42986:SF1">
    <property type="entry name" value="BENZALDEHYDE DEHYDROGENASE YFMT"/>
    <property type="match status" value="1"/>
</dbReference>
<evidence type="ECO:0000256" key="4">
    <source>
        <dbReference type="PROSITE-ProRule" id="PRU10007"/>
    </source>
</evidence>
<proteinExistence type="inferred from homology"/>
<evidence type="ECO:0000259" key="6">
    <source>
        <dbReference type="Pfam" id="PF00171"/>
    </source>
</evidence>
<dbReference type="SUPFAM" id="SSF53720">
    <property type="entry name" value="ALDH-like"/>
    <property type="match status" value="1"/>
</dbReference>
<dbReference type="AlphaFoldDB" id="A0A4R0R3Z5"/>
<dbReference type="Gene3D" id="3.40.309.10">
    <property type="entry name" value="Aldehyde Dehydrogenase, Chain A, domain 2"/>
    <property type="match status" value="1"/>
</dbReference>
<protein>
    <recommendedName>
        <fullName evidence="6">Aldehyde dehydrogenase domain-containing protein</fullName>
    </recommendedName>
</protein>
<dbReference type="InterPro" id="IPR029510">
    <property type="entry name" value="Ald_DH_CS_GLU"/>
</dbReference>
<evidence type="ECO:0000256" key="2">
    <source>
        <dbReference type="ARBA" id="ARBA00023002"/>
    </source>
</evidence>
<comment type="caution">
    <text evidence="7">The sequence shown here is derived from an EMBL/GenBank/DDBJ whole genome shotgun (WGS) entry which is preliminary data.</text>
</comment>
<keyword evidence="3" id="KW-0520">NAD</keyword>